<proteinExistence type="predicted"/>
<keyword evidence="3" id="KW-1185">Reference proteome</keyword>
<name>A0AAD7AIN8_9AGAR</name>
<feature type="region of interest" description="Disordered" evidence="1">
    <location>
        <begin position="286"/>
        <end position="307"/>
    </location>
</feature>
<dbReference type="Proteomes" id="UP001218218">
    <property type="component" value="Unassembled WGS sequence"/>
</dbReference>
<reference evidence="2" key="1">
    <citation type="submission" date="2023-03" db="EMBL/GenBank/DDBJ databases">
        <title>Massive genome expansion in bonnet fungi (Mycena s.s.) driven by repeated elements and novel gene families across ecological guilds.</title>
        <authorList>
            <consortium name="Lawrence Berkeley National Laboratory"/>
            <person name="Harder C.B."/>
            <person name="Miyauchi S."/>
            <person name="Viragh M."/>
            <person name="Kuo A."/>
            <person name="Thoen E."/>
            <person name="Andreopoulos B."/>
            <person name="Lu D."/>
            <person name="Skrede I."/>
            <person name="Drula E."/>
            <person name="Henrissat B."/>
            <person name="Morin E."/>
            <person name="Kohler A."/>
            <person name="Barry K."/>
            <person name="LaButti K."/>
            <person name="Morin E."/>
            <person name="Salamov A."/>
            <person name="Lipzen A."/>
            <person name="Mereny Z."/>
            <person name="Hegedus B."/>
            <person name="Baldrian P."/>
            <person name="Stursova M."/>
            <person name="Weitz H."/>
            <person name="Taylor A."/>
            <person name="Grigoriev I.V."/>
            <person name="Nagy L.G."/>
            <person name="Martin F."/>
            <person name="Kauserud H."/>
        </authorList>
    </citation>
    <scope>NUCLEOTIDE SEQUENCE</scope>
    <source>
        <strain evidence="2">CBHHK002</strain>
    </source>
</reference>
<accession>A0AAD7AIN8</accession>
<evidence type="ECO:0000256" key="1">
    <source>
        <dbReference type="SAM" id="MobiDB-lite"/>
    </source>
</evidence>
<evidence type="ECO:0000313" key="3">
    <source>
        <dbReference type="Proteomes" id="UP001218218"/>
    </source>
</evidence>
<evidence type="ECO:0000313" key="2">
    <source>
        <dbReference type="EMBL" id="KAJ7359767.1"/>
    </source>
</evidence>
<dbReference type="EMBL" id="JARIHO010000006">
    <property type="protein sequence ID" value="KAJ7359767.1"/>
    <property type="molecule type" value="Genomic_DNA"/>
</dbReference>
<comment type="caution">
    <text evidence="2">The sequence shown here is derived from an EMBL/GenBank/DDBJ whole genome shotgun (WGS) entry which is preliminary data.</text>
</comment>
<feature type="compositionally biased region" description="Gly residues" evidence="1">
    <location>
        <begin position="289"/>
        <end position="300"/>
    </location>
</feature>
<dbReference type="AlphaFoldDB" id="A0AAD7AIN8"/>
<sequence length="307" mass="33868">MPYAQAKRLQALTEYLEAIGASDIKDLPYGAGRPPPDGEEVFAGSAMSHFWAYKAGERIGEFSDPIISSSNMSAPAVPTTDIFSSLFGYPTTPSLSLDTLAFNNEHAIIQRVHPRYFRVTVPFDDKNEIFVIDALTVRHWIEYSTALVSGNDVPEHMPMFYNAWAQLANEHDHSNYFWPYFLNGEIAWKDNGIPPTVQAFCLTDGEVFERPMLRMGEVAVTSEFYENAQRLADLERRRELKYYKLRNDKKSKGSGSLADVTSKSAMDNFAKKREALAAKLRANTAGNAAGAGAGSSGAAGDGDLNMA</sequence>
<gene>
    <name evidence="2" type="ORF">DFH08DRAFT_416931</name>
</gene>
<organism evidence="2 3">
    <name type="scientific">Mycena albidolilacea</name>
    <dbReference type="NCBI Taxonomy" id="1033008"/>
    <lineage>
        <taxon>Eukaryota</taxon>
        <taxon>Fungi</taxon>
        <taxon>Dikarya</taxon>
        <taxon>Basidiomycota</taxon>
        <taxon>Agaricomycotina</taxon>
        <taxon>Agaricomycetes</taxon>
        <taxon>Agaricomycetidae</taxon>
        <taxon>Agaricales</taxon>
        <taxon>Marasmiineae</taxon>
        <taxon>Mycenaceae</taxon>
        <taxon>Mycena</taxon>
    </lineage>
</organism>
<protein>
    <submittedName>
        <fullName evidence="2">Uncharacterized protein</fullName>
    </submittedName>
</protein>